<feature type="transmembrane region" description="Helical" evidence="9">
    <location>
        <begin position="57"/>
        <end position="78"/>
    </location>
</feature>
<evidence type="ECO:0000256" key="5">
    <source>
        <dbReference type="ARBA" id="ARBA00022989"/>
    </source>
</evidence>
<dbReference type="Pfam" id="PF00893">
    <property type="entry name" value="Multi_Drug_Res"/>
    <property type="match status" value="1"/>
</dbReference>
<feature type="transmembrane region" description="Helical" evidence="9">
    <location>
        <begin position="32"/>
        <end position="50"/>
    </location>
</feature>
<dbReference type="InterPro" id="IPR000390">
    <property type="entry name" value="Small_drug/metabolite_transptr"/>
</dbReference>
<dbReference type="EMBL" id="BSSV01000011">
    <property type="protein sequence ID" value="GLX87344.1"/>
    <property type="molecule type" value="Genomic_DNA"/>
</dbReference>
<keyword evidence="2" id="KW-0813">Transport</keyword>
<feature type="transmembrane region" description="Helical" evidence="9">
    <location>
        <begin position="84"/>
        <end position="102"/>
    </location>
</feature>
<evidence type="ECO:0000313" key="11">
    <source>
        <dbReference type="Proteomes" id="UP001157134"/>
    </source>
</evidence>
<name>A0ABQ6HHB0_9GAMM</name>
<proteinExistence type="inferred from homology"/>
<comment type="similarity">
    <text evidence="7 8">Belongs to the drug/metabolite transporter (DMT) superfamily. Small multidrug resistance (SMR) (TC 2.A.7.1) family.</text>
</comment>
<accession>A0ABQ6HHB0</accession>
<protein>
    <submittedName>
        <fullName evidence="10">QacE family quaternary ammonium compound efflux SMR transporter</fullName>
    </submittedName>
</protein>
<dbReference type="InterPro" id="IPR037185">
    <property type="entry name" value="EmrE-like"/>
</dbReference>
<organism evidence="10 11">
    <name type="scientific">Thalassotalea loyana</name>
    <dbReference type="NCBI Taxonomy" id="280483"/>
    <lineage>
        <taxon>Bacteria</taxon>
        <taxon>Pseudomonadati</taxon>
        <taxon>Pseudomonadota</taxon>
        <taxon>Gammaproteobacteria</taxon>
        <taxon>Alteromonadales</taxon>
        <taxon>Colwelliaceae</taxon>
        <taxon>Thalassotalea</taxon>
    </lineage>
</organism>
<dbReference type="InterPro" id="IPR045324">
    <property type="entry name" value="Small_multidrug_res"/>
</dbReference>
<evidence type="ECO:0000256" key="4">
    <source>
        <dbReference type="ARBA" id="ARBA00022692"/>
    </source>
</evidence>
<keyword evidence="6 9" id="KW-0472">Membrane</keyword>
<sequence length="109" mass="11581">MAYLCLILAIISEVIATLCLKASNGWQHTGYGMASVALYTVAGIFLSYTLKSMSVGITYAIWSGVGIALVCIASVYLWQQKFDSFAYAGIAMIGLGTLLITAKSSVVIQ</sequence>
<dbReference type="SUPFAM" id="SSF103481">
    <property type="entry name" value="Multidrug resistance efflux transporter EmrE"/>
    <property type="match status" value="1"/>
</dbReference>
<dbReference type="Proteomes" id="UP001157134">
    <property type="component" value="Unassembled WGS sequence"/>
</dbReference>
<evidence type="ECO:0000256" key="7">
    <source>
        <dbReference type="ARBA" id="ARBA00038032"/>
    </source>
</evidence>
<comment type="subcellular location">
    <subcellularLocation>
        <location evidence="1 8">Cell membrane</location>
        <topology evidence="1 8">Multi-pass membrane protein</topology>
    </subcellularLocation>
</comment>
<evidence type="ECO:0000256" key="6">
    <source>
        <dbReference type="ARBA" id="ARBA00023136"/>
    </source>
</evidence>
<evidence type="ECO:0000256" key="2">
    <source>
        <dbReference type="ARBA" id="ARBA00022448"/>
    </source>
</evidence>
<dbReference type="PANTHER" id="PTHR30561">
    <property type="entry name" value="SMR FAMILY PROTON-DEPENDENT DRUG EFFLUX TRANSPORTER SUGE"/>
    <property type="match status" value="1"/>
</dbReference>
<keyword evidence="5 9" id="KW-1133">Transmembrane helix</keyword>
<evidence type="ECO:0000256" key="8">
    <source>
        <dbReference type="RuleBase" id="RU003942"/>
    </source>
</evidence>
<dbReference type="Gene3D" id="1.10.3730.20">
    <property type="match status" value="1"/>
</dbReference>
<evidence type="ECO:0000256" key="1">
    <source>
        <dbReference type="ARBA" id="ARBA00004651"/>
    </source>
</evidence>
<keyword evidence="4 8" id="KW-0812">Transmembrane</keyword>
<dbReference type="PANTHER" id="PTHR30561:SF1">
    <property type="entry name" value="MULTIDRUG TRANSPORTER EMRE"/>
    <property type="match status" value="1"/>
</dbReference>
<evidence type="ECO:0000256" key="3">
    <source>
        <dbReference type="ARBA" id="ARBA00022475"/>
    </source>
</evidence>
<evidence type="ECO:0000313" key="10">
    <source>
        <dbReference type="EMBL" id="GLX87344.1"/>
    </source>
</evidence>
<comment type="caution">
    <text evidence="10">The sequence shown here is derived from an EMBL/GenBank/DDBJ whole genome shotgun (WGS) entry which is preliminary data.</text>
</comment>
<reference evidence="10 11" key="1">
    <citation type="submission" date="2023-03" db="EMBL/GenBank/DDBJ databases">
        <title>Thalassotalea loyana LMG 22536T draft genome sequence.</title>
        <authorList>
            <person name="Sawabe T."/>
        </authorList>
    </citation>
    <scope>NUCLEOTIDE SEQUENCE [LARGE SCALE GENOMIC DNA]</scope>
    <source>
        <strain evidence="10 11">LMG 22536</strain>
    </source>
</reference>
<evidence type="ECO:0000256" key="9">
    <source>
        <dbReference type="SAM" id="Phobius"/>
    </source>
</evidence>
<keyword evidence="3" id="KW-1003">Cell membrane</keyword>
<gene>
    <name evidence="10" type="primary">qacE</name>
    <name evidence="10" type="ORF">tloyanaT_35970</name>
</gene>
<keyword evidence="11" id="KW-1185">Reference proteome</keyword>
<dbReference type="RefSeq" id="WP_284301332.1">
    <property type="nucleotide sequence ID" value="NZ_BSSV01000011.1"/>
</dbReference>